<dbReference type="Pfam" id="PF01934">
    <property type="entry name" value="HepT-like"/>
    <property type="match status" value="1"/>
</dbReference>
<gene>
    <name evidence="5" type="ORF">ENF32_05930</name>
</gene>
<dbReference type="InterPro" id="IPR037038">
    <property type="entry name" value="HepT-like_sf"/>
</dbReference>
<comment type="similarity">
    <text evidence="4">Belongs to the HepT RNase toxin family.</text>
</comment>
<name>A0A7C0Y9C5_9BACT</name>
<dbReference type="EMBL" id="DQWS01000222">
    <property type="protein sequence ID" value="HDD53586.1"/>
    <property type="molecule type" value="Genomic_DNA"/>
</dbReference>
<evidence type="ECO:0000313" key="5">
    <source>
        <dbReference type="EMBL" id="HDD53586.1"/>
    </source>
</evidence>
<dbReference type="GO" id="GO:0110001">
    <property type="term" value="C:toxin-antitoxin complex"/>
    <property type="evidence" value="ECO:0007669"/>
    <property type="project" value="InterPro"/>
</dbReference>
<dbReference type="GO" id="GO:0004540">
    <property type="term" value="F:RNA nuclease activity"/>
    <property type="evidence" value="ECO:0007669"/>
    <property type="project" value="InterPro"/>
</dbReference>
<dbReference type="InterPro" id="IPR052379">
    <property type="entry name" value="Type_VII_TA_RNase"/>
</dbReference>
<keyword evidence="2" id="KW-0540">Nuclease</keyword>
<dbReference type="Proteomes" id="UP000885690">
    <property type="component" value="Unassembled WGS sequence"/>
</dbReference>
<dbReference type="PANTHER" id="PTHR33397:SF3">
    <property type="entry name" value="MRNA NUCLEASE HEPT"/>
    <property type="match status" value="1"/>
</dbReference>
<proteinExistence type="inferred from homology"/>
<dbReference type="AlphaFoldDB" id="A0A7C0Y9C5"/>
<comment type="caution">
    <text evidence="5">The sequence shown here is derived from an EMBL/GenBank/DDBJ whole genome shotgun (WGS) entry which is preliminary data.</text>
</comment>
<evidence type="ECO:0000256" key="1">
    <source>
        <dbReference type="ARBA" id="ARBA00022649"/>
    </source>
</evidence>
<accession>A0A7C0Y9C5</accession>
<organism evidence="5">
    <name type="scientific">Thermosulfidibacter takaii</name>
    <dbReference type="NCBI Taxonomy" id="412593"/>
    <lineage>
        <taxon>Bacteria</taxon>
        <taxon>Pseudomonadati</taxon>
        <taxon>Thermosulfidibacterota</taxon>
        <taxon>Thermosulfidibacteria</taxon>
        <taxon>Thermosulfidibacterales</taxon>
        <taxon>Thermosulfidibacteraceae</taxon>
    </lineage>
</organism>
<dbReference type="Gene3D" id="1.20.120.580">
    <property type="entry name" value="bsu32300-like"/>
    <property type="match status" value="1"/>
</dbReference>
<evidence type="ECO:0000256" key="4">
    <source>
        <dbReference type="ARBA" id="ARBA00024207"/>
    </source>
</evidence>
<keyword evidence="3" id="KW-0378">Hydrolase</keyword>
<feature type="non-terminal residue" evidence="5">
    <location>
        <position position="124"/>
    </location>
</feature>
<dbReference type="InterPro" id="IPR008201">
    <property type="entry name" value="HepT-like"/>
</dbReference>
<keyword evidence="1" id="KW-1277">Toxin-antitoxin system</keyword>
<reference evidence="5" key="1">
    <citation type="journal article" date="2020" name="mSystems">
        <title>Genome- and Community-Level Interaction Insights into Carbon Utilization and Element Cycling Functions of Hydrothermarchaeota in Hydrothermal Sediment.</title>
        <authorList>
            <person name="Zhou Z."/>
            <person name="Liu Y."/>
            <person name="Xu W."/>
            <person name="Pan J."/>
            <person name="Luo Z.H."/>
            <person name="Li M."/>
        </authorList>
    </citation>
    <scope>NUCLEOTIDE SEQUENCE [LARGE SCALE GENOMIC DNA]</scope>
    <source>
        <strain evidence="5">HyVt-115</strain>
    </source>
</reference>
<evidence type="ECO:0000256" key="3">
    <source>
        <dbReference type="ARBA" id="ARBA00022801"/>
    </source>
</evidence>
<evidence type="ECO:0000256" key="2">
    <source>
        <dbReference type="ARBA" id="ARBA00022722"/>
    </source>
</evidence>
<dbReference type="NCBIfam" id="NF047751">
    <property type="entry name" value="HepT_toxin"/>
    <property type="match status" value="1"/>
</dbReference>
<dbReference type="GO" id="GO:0016787">
    <property type="term" value="F:hydrolase activity"/>
    <property type="evidence" value="ECO:0007669"/>
    <property type="project" value="UniProtKB-KW"/>
</dbReference>
<protein>
    <submittedName>
        <fullName evidence="5">DUF86 domain-containing protein</fullName>
    </submittedName>
</protein>
<sequence>MTAGKISKGVVSERISFIREMMRCIQELPLDDMEKFLEDKRNAASAESYLRRALEALLDLGRHILAKGFGYPVAEYKEIARGLLEKKVLNEREAELLTKMAGYRNRMTHFYHEITSEELYNICR</sequence>
<dbReference type="PANTHER" id="PTHR33397">
    <property type="entry name" value="UPF0331 PROTEIN YUTE"/>
    <property type="match status" value="1"/>
</dbReference>